<organism evidence="7 8">
    <name type="scientific">Bombella favorum</name>
    <dbReference type="NCBI Taxonomy" id="2039164"/>
    <lineage>
        <taxon>Bacteria</taxon>
        <taxon>Pseudomonadati</taxon>
        <taxon>Pseudomonadota</taxon>
        <taxon>Alphaproteobacteria</taxon>
        <taxon>Acetobacterales</taxon>
        <taxon>Acetobacteraceae</taxon>
        <taxon>Bombella</taxon>
    </lineage>
</organism>
<sequence length="212" mass="23824">MTTHPPPSYPKAGIWARLIARIIDLAVYAFFLSLPVYGLIHGLETFFPSLKIIGTLTPGFTLPIMNAAIADLLFILPLSMVLDALIGAYYGNTLGKYLLGIRPLRTNGRKLDLSTCLKRNYLIYVTCYTGGIYFLTPLAEIIHYIRYRRTGTTFWDQEVGTMVLAPKGSPPRTVIVAIIWFFVSIPLSMLEDRLFQHFLADTNTPPRPLAKK</sequence>
<reference evidence="7 8" key="1">
    <citation type="submission" date="2017-09" db="EMBL/GenBank/DDBJ databases">
        <authorList>
            <person name="Jakob F."/>
        </authorList>
    </citation>
    <scope>NUCLEOTIDE SEQUENCE [LARGE SCALE GENOMIC DNA]</scope>
    <source>
        <strain evidence="7 8">TMW 2.1880</strain>
    </source>
</reference>
<name>A0ABR5ZPD4_9PROT</name>
<evidence type="ECO:0000313" key="8">
    <source>
        <dbReference type="Proteomes" id="UP001516390"/>
    </source>
</evidence>
<dbReference type="Pfam" id="PF06271">
    <property type="entry name" value="RDD"/>
    <property type="match status" value="1"/>
</dbReference>
<keyword evidence="3 5" id="KW-1133">Transmembrane helix</keyword>
<accession>A0ABR5ZPD4</accession>
<feature type="transmembrane region" description="Helical" evidence="5">
    <location>
        <begin position="172"/>
        <end position="190"/>
    </location>
</feature>
<evidence type="ECO:0000259" key="6">
    <source>
        <dbReference type="Pfam" id="PF06271"/>
    </source>
</evidence>
<protein>
    <recommendedName>
        <fullName evidence="6">RDD domain-containing protein</fullName>
    </recommendedName>
</protein>
<feature type="transmembrane region" description="Helical" evidence="5">
    <location>
        <begin position="81"/>
        <end position="100"/>
    </location>
</feature>
<dbReference type="RefSeq" id="WP_268235223.1">
    <property type="nucleotide sequence ID" value="NZ_NWUS01000003.1"/>
</dbReference>
<comment type="caution">
    <text evidence="7">The sequence shown here is derived from an EMBL/GenBank/DDBJ whole genome shotgun (WGS) entry which is preliminary data.</text>
</comment>
<keyword evidence="4 5" id="KW-0472">Membrane</keyword>
<feature type="domain" description="RDD" evidence="6">
    <location>
        <begin position="12"/>
        <end position="156"/>
    </location>
</feature>
<evidence type="ECO:0000256" key="3">
    <source>
        <dbReference type="ARBA" id="ARBA00022989"/>
    </source>
</evidence>
<dbReference type="EMBL" id="NWUS01000003">
    <property type="protein sequence ID" value="MBA5726105.1"/>
    <property type="molecule type" value="Genomic_DNA"/>
</dbReference>
<dbReference type="Proteomes" id="UP001516390">
    <property type="component" value="Unassembled WGS sequence"/>
</dbReference>
<evidence type="ECO:0000256" key="2">
    <source>
        <dbReference type="ARBA" id="ARBA00022692"/>
    </source>
</evidence>
<feature type="transmembrane region" description="Helical" evidence="5">
    <location>
        <begin position="14"/>
        <end position="40"/>
    </location>
</feature>
<keyword evidence="8" id="KW-1185">Reference proteome</keyword>
<feature type="transmembrane region" description="Helical" evidence="5">
    <location>
        <begin position="121"/>
        <end position="145"/>
    </location>
</feature>
<evidence type="ECO:0000256" key="5">
    <source>
        <dbReference type="SAM" id="Phobius"/>
    </source>
</evidence>
<dbReference type="InterPro" id="IPR010432">
    <property type="entry name" value="RDD"/>
</dbReference>
<keyword evidence="2 5" id="KW-0812">Transmembrane</keyword>
<comment type="subcellular location">
    <subcellularLocation>
        <location evidence="1">Membrane</location>
        <topology evidence="1">Multi-pass membrane protein</topology>
    </subcellularLocation>
</comment>
<evidence type="ECO:0000313" key="7">
    <source>
        <dbReference type="EMBL" id="MBA5726105.1"/>
    </source>
</evidence>
<evidence type="ECO:0000256" key="1">
    <source>
        <dbReference type="ARBA" id="ARBA00004141"/>
    </source>
</evidence>
<gene>
    <name evidence="7" type="ORF">CPA57_07455</name>
</gene>
<evidence type="ECO:0000256" key="4">
    <source>
        <dbReference type="ARBA" id="ARBA00023136"/>
    </source>
</evidence>
<proteinExistence type="predicted"/>
<feature type="transmembrane region" description="Helical" evidence="5">
    <location>
        <begin position="52"/>
        <end position="75"/>
    </location>
</feature>